<dbReference type="EMBL" id="CP016428">
    <property type="protein sequence ID" value="ANW03803.1"/>
    <property type="molecule type" value="Genomic_DNA"/>
</dbReference>
<dbReference type="InterPro" id="IPR036388">
    <property type="entry name" value="WH-like_DNA-bd_sf"/>
</dbReference>
<sequence length="128" mass="14323">MAKPLSMDLRERVLACIGGGVSGRQAAERFGVSAASVSRWRTREREQGDAQPRAQGGDRKSHRIDAHHATIVALLKASPDITIEELRDSLSKQGLSFGYGTIRRFFERHKITRKKRPPMPQSKIARMS</sequence>
<gene>
    <name evidence="4" type="ORF">LMTR13_01210</name>
    <name evidence="5" type="ORF">LMTR13_01775</name>
    <name evidence="6" type="ORF">LMTR13_04655</name>
    <name evidence="7" type="ORF">LMTR13_04825</name>
    <name evidence="8" type="ORF">LMTR13_15770</name>
    <name evidence="9" type="ORF">LMTR13_30330</name>
    <name evidence="10" type="ORF">LMTR13_30910</name>
</gene>
<evidence type="ECO:0000313" key="8">
    <source>
        <dbReference type="EMBL" id="ANW01410.1"/>
    </source>
</evidence>
<dbReference type="KEGG" id="bic:LMTR13_04655"/>
<feature type="domain" description="Paired" evidence="3">
    <location>
        <begin position="1"/>
        <end position="115"/>
    </location>
</feature>
<dbReference type="STRING" id="1274631.LMTR13_01210"/>
<protein>
    <submittedName>
        <fullName evidence="4">Transposase</fullName>
    </submittedName>
</protein>
<dbReference type="EMBL" id="CP016428">
    <property type="protein sequence ID" value="ANV99578.1"/>
    <property type="molecule type" value="Genomic_DNA"/>
</dbReference>
<name>A0A1B1U8G7_9BRAD</name>
<evidence type="ECO:0000313" key="6">
    <source>
        <dbReference type="EMBL" id="ANV99578.1"/>
    </source>
</evidence>
<accession>A0A1B1U8G7</accession>
<organism evidence="4 11">
    <name type="scientific">Bradyrhizobium icense</name>
    <dbReference type="NCBI Taxonomy" id="1274631"/>
    <lineage>
        <taxon>Bacteria</taxon>
        <taxon>Pseudomonadati</taxon>
        <taxon>Pseudomonadota</taxon>
        <taxon>Alphaproteobacteria</taxon>
        <taxon>Hyphomicrobiales</taxon>
        <taxon>Nitrobacteraceae</taxon>
        <taxon>Bradyrhizobium</taxon>
    </lineage>
</organism>
<dbReference type="InterPro" id="IPR002622">
    <property type="entry name" value="Transposase_14"/>
</dbReference>
<evidence type="ECO:0000313" key="4">
    <source>
        <dbReference type="EMBL" id="ANV99010.1"/>
    </source>
</evidence>
<dbReference type="AlphaFoldDB" id="A0A1B1U8G7"/>
<evidence type="ECO:0000259" key="3">
    <source>
        <dbReference type="PROSITE" id="PS51057"/>
    </source>
</evidence>
<dbReference type="SUPFAM" id="SSF46689">
    <property type="entry name" value="Homeodomain-like"/>
    <property type="match status" value="1"/>
</dbReference>
<evidence type="ECO:0000313" key="10">
    <source>
        <dbReference type="EMBL" id="ANW03900.1"/>
    </source>
</evidence>
<dbReference type="InterPro" id="IPR001523">
    <property type="entry name" value="Paired_dom"/>
</dbReference>
<dbReference type="EMBL" id="CP016428">
    <property type="protein sequence ID" value="ANW03900.1"/>
    <property type="molecule type" value="Genomic_DNA"/>
</dbReference>
<keyword evidence="1" id="KW-0563">Paired box</keyword>
<dbReference type="Proteomes" id="UP000092839">
    <property type="component" value="Chromosome"/>
</dbReference>
<dbReference type="KEGG" id="bic:LMTR13_30330"/>
<evidence type="ECO:0000313" key="9">
    <source>
        <dbReference type="EMBL" id="ANW03803.1"/>
    </source>
</evidence>
<dbReference type="KEGG" id="bic:LMTR13_30910"/>
<dbReference type="InterPro" id="IPR009057">
    <property type="entry name" value="Homeodomain-like_sf"/>
</dbReference>
<dbReference type="EMBL" id="CP016428">
    <property type="protein sequence ID" value="ANW01410.1"/>
    <property type="molecule type" value="Genomic_DNA"/>
</dbReference>
<evidence type="ECO:0000256" key="1">
    <source>
        <dbReference type="ARBA" id="ARBA00022724"/>
    </source>
</evidence>
<dbReference type="PROSITE" id="PS51057">
    <property type="entry name" value="PAIRED_2"/>
    <property type="match status" value="1"/>
</dbReference>
<evidence type="ECO:0000313" key="7">
    <source>
        <dbReference type="EMBL" id="ANV99603.1"/>
    </source>
</evidence>
<dbReference type="EMBL" id="CP016428">
    <property type="protein sequence ID" value="ANV99109.1"/>
    <property type="molecule type" value="Genomic_DNA"/>
</dbReference>
<keyword evidence="11" id="KW-1185">Reference proteome</keyword>
<evidence type="ECO:0000256" key="2">
    <source>
        <dbReference type="SAM" id="MobiDB-lite"/>
    </source>
</evidence>
<dbReference type="EMBL" id="CP016428">
    <property type="protein sequence ID" value="ANV99010.1"/>
    <property type="molecule type" value="Genomic_DNA"/>
</dbReference>
<dbReference type="Gene3D" id="1.10.10.10">
    <property type="entry name" value="Winged helix-like DNA-binding domain superfamily/Winged helix DNA-binding domain"/>
    <property type="match status" value="1"/>
</dbReference>
<dbReference type="GO" id="GO:0006355">
    <property type="term" value="P:regulation of DNA-templated transcription"/>
    <property type="evidence" value="ECO:0007669"/>
    <property type="project" value="InterPro"/>
</dbReference>
<dbReference type="GO" id="GO:0003677">
    <property type="term" value="F:DNA binding"/>
    <property type="evidence" value="ECO:0007669"/>
    <property type="project" value="InterPro"/>
</dbReference>
<dbReference type="EMBL" id="CP016428">
    <property type="protein sequence ID" value="ANV99603.1"/>
    <property type="molecule type" value="Genomic_DNA"/>
</dbReference>
<proteinExistence type="predicted"/>
<dbReference type="KEGG" id="bic:LMTR13_01210"/>
<evidence type="ECO:0000313" key="11">
    <source>
        <dbReference type="Proteomes" id="UP000092839"/>
    </source>
</evidence>
<dbReference type="KEGG" id="bic:LMTR13_01775"/>
<dbReference type="KEGG" id="bic:LMTR13_04825"/>
<dbReference type="KEGG" id="bic:LMTR13_15770"/>
<feature type="region of interest" description="Disordered" evidence="2">
    <location>
        <begin position="34"/>
        <end position="63"/>
    </location>
</feature>
<feature type="region of interest" description="Disordered" evidence="2">
    <location>
        <begin position="108"/>
        <end position="128"/>
    </location>
</feature>
<reference evidence="4 11" key="1">
    <citation type="submission" date="2016-07" db="EMBL/GenBank/DDBJ databases">
        <title>Complete genome sequence of Bradyrhizobium icense LMTR 13T, a potential inoculant strain isolated from lima bean (Phaseolus lunatus) in Peru.</title>
        <authorList>
            <person name="Ormeno-Orrillo E."/>
            <person name="Duran D."/>
            <person name="Rogel M.A."/>
            <person name="Rey L."/>
            <person name="Imperial J."/>
            <person name="Ruiz-Argueso T."/>
            <person name="Martinez-Romero E."/>
        </authorList>
    </citation>
    <scope>NUCLEOTIDE SEQUENCE [LARGE SCALE GENOMIC DNA]</scope>
    <source>
        <strain evidence="4 11">LMTR 13</strain>
    </source>
</reference>
<dbReference type="Pfam" id="PF01710">
    <property type="entry name" value="HTH_Tnp_IS630"/>
    <property type="match status" value="1"/>
</dbReference>
<evidence type="ECO:0000313" key="5">
    <source>
        <dbReference type="EMBL" id="ANV99109.1"/>
    </source>
</evidence>